<evidence type="ECO:0000259" key="7">
    <source>
        <dbReference type="PROSITE" id="PS50863"/>
    </source>
</evidence>
<evidence type="ECO:0000256" key="1">
    <source>
        <dbReference type="ARBA" id="ARBA00004123"/>
    </source>
</evidence>
<keyword evidence="2" id="KW-0805">Transcription regulation</keyword>
<dbReference type="GO" id="GO:0003677">
    <property type="term" value="F:DNA binding"/>
    <property type="evidence" value="ECO:0007669"/>
    <property type="project" value="UniProtKB-KW"/>
</dbReference>
<protein>
    <submittedName>
        <fullName evidence="9">B3 domain-containing protein REM20-like</fullName>
    </submittedName>
</protein>
<dbReference type="OrthoDB" id="1094641at2759"/>
<evidence type="ECO:0000256" key="4">
    <source>
        <dbReference type="ARBA" id="ARBA00023163"/>
    </source>
</evidence>
<dbReference type="AlphaFoldDB" id="A0A1S3UAC2"/>
<reference evidence="8" key="1">
    <citation type="journal article" date="2014" name="Nat. Commun.">
        <title>Genome sequence of mungbean and insights into evolution within Vigna species.</title>
        <authorList>
            <person name="Kang Y.J."/>
            <person name="Kim S.K."/>
            <person name="Kim M.Y."/>
            <person name="Lestari P."/>
            <person name="Kim K.H."/>
            <person name="Ha B.K."/>
            <person name="Jun T.H."/>
            <person name="Hwang W.J."/>
            <person name="Lee T."/>
            <person name="Lee J."/>
            <person name="Shim S."/>
            <person name="Yoon M.Y."/>
            <person name="Jang Y.E."/>
            <person name="Han K.S."/>
            <person name="Taeprayoon P."/>
            <person name="Yoon N."/>
            <person name="Somta P."/>
            <person name="Tanya P."/>
            <person name="Kim K.S."/>
            <person name="Gwag J.G."/>
            <person name="Moon J.K."/>
            <person name="Lee Y.H."/>
            <person name="Park B.S."/>
            <person name="Bombarely A."/>
            <person name="Doyle J.J."/>
            <person name="Jackson S.A."/>
            <person name="Schafleitner R."/>
            <person name="Srinives P."/>
            <person name="Varshney R.K."/>
            <person name="Lee S.H."/>
        </authorList>
    </citation>
    <scope>NUCLEOTIDE SEQUENCE [LARGE SCALE GENOMIC DNA]</scope>
    <source>
        <strain evidence="8">cv. VC1973A</strain>
    </source>
</reference>
<dbReference type="InterPro" id="IPR003340">
    <property type="entry name" value="B3_DNA-bd"/>
</dbReference>
<dbReference type="Proteomes" id="UP000087766">
    <property type="component" value="Chromosome 6"/>
</dbReference>
<keyword evidence="4" id="KW-0804">Transcription</keyword>
<dbReference type="Pfam" id="PF02362">
    <property type="entry name" value="B3"/>
    <property type="match status" value="1"/>
</dbReference>
<dbReference type="PANTHER" id="PTHR31920">
    <property type="entry name" value="B3 DOMAIN-CONTAINING"/>
    <property type="match status" value="1"/>
</dbReference>
<feature type="domain" description="TF-B3" evidence="7">
    <location>
        <begin position="39"/>
        <end position="135"/>
    </location>
</feature>
<feature type="region of interest" description="Disordered" evidence="6">
    <location>
        <begin position="186"/>
        <end position="212"/>
    </location>
</feature>
<dbReference type="KEGG" id="vra:106763293"/>
<dbReference type="InterPro" id="IPR050655">
    <property type="entry name" value="Plant_B3_domain"/>
</dbReference>
<evidence type="ECO:0000256" key="3">
    <source>
        <dbReference type="ARBA" id="ARBA00023125"/>
    </source>
</evidence>
<name>A0A1S3UAC2_VIGRR</name>
<organism evidence="8 9">
    <name type="scientific">Vigna radiata var. radiata</name>
    <name type="common">Mung bean</name>
    <name type="synonym">Phaseolus aureus</name>
    <dbReference type="NCBI Taxonomy" id="3916"/>
    <lineage>
        <taxon>Eukaryota</taxon>
        <taxon>Viridiplantae</taxon>
        <taxon>Streptophyta</taxon>
        <taxon>Embryophyta</taxon>
        <taxon>Tracheophyta</taxon>
        <taxon>Spermatophyta</taxon>
        <taxon>Magnoliopsida</taxon>
        <taxon>eudicotyledons</taxon>
        <taxon>Gunneridae</taxon>
        <taxon>Pentapetalae</taxon>
        <taxon>rosids</taxon>
        <taxon>fabids</taxon>
        <taxon>Fabales</taxon>
        <taxon>Fabaceae</taxon>
        <taxon>Papilionoideae</taxon>
        <taxon>50 kb inversion clade</taxon>
        <taxon>NPAAA clade</taxon>
        <taxon>indigoferoid/millettioid clade</taxon>
        <taxon>Phaseoleae</taxon>
        <taxon>Vigna</taxon>
    </lineage>
</organism>
<dbReference type="SMART" id="SM01019">
    <property type="entry name" value="B3"/>
    <property type="match status" value="1"/>
</dbReference>
<dbReference type="PROSITE" id="PS50863">
    <property type="entry name" value="B3"/>
    <property type="match status" value="1"/>
</dbReference>
<sequence>MVILAVDTWHGTSIMLGRDIESNRVTIVLENSMTTAAKEYFFKIFSPEKHSETMVIPSCFVKSRGLGRRAIPKDIILRNVSGRVWCVKTRLVGQKMYFGEGWKVFQEENCIRKADFMLFKYDGTNVFKVVILEQSSRCERREVEEDEVIDITGEEENENSEDYMMEDEEDIDDEDEYYHDDNYTEIEEESEEEHVRSKSHHSRASNRDAEDPHLEDYEFDPQMYIQHENPYFEAKLYKNRPNELHVPANILRDRSLTFPEKITLSRCRCFQSEDTQRKELRNNHCGFSRQTQMYSKVTKVSEWQDGRVCIKGWTSFCTKNKIKEHDVCICEIVLGKDKIVRTIQVHVLGARNG</sequence>
<keyword evidence="8" id="KW-1185">Reference proteome</keyword>
<dbReference type="RefSeq" id="XP_014502983.1">
    <property type="nucleotide sequence ID" value="XM_014647497.2"/>
</dbReference>
<dbReference type="PANTHER" id="PTHR31920:SF135">
    <property type="entry name" value="B3 DOMAIN-CONTAINING PROTEIN OS03G0621600-RELATED"/>
    <property type="match status" value="1"/>
</dbReference>
<dbReference type="GO" id="GO:0005634">
    <property type="term" value="C:nucleus"/>
    <property type="evidence" value="ECO:0007669"/>
    <property type="project" value="UniProtKB-SubCell"/>
</dbReference>
<evidence type="ECO:0000256" key="5">
    <source>
        <dbReference type="ARBA" id="ARBA00023242"/>
    </source>
</evidence>
<dbReference type="CDD" id="cd10017">
    <property type="entry name" value="B3_DNA"/>
    <property type="match status" value="1"/>
</dbReference>
<keyword evidence="3" id="KW-0238">DNA-binding</keyword>
<dbReference type="SUPFAM" id="SSF101936">
    <property type="entry name" value="DNA-binding pseudobarrel domain"/>
    <property type="match status" value="2"/>
</dbReference>
<evidence type="ECO:0000256" key="2">
    <source>
        <dbReference type="ARBA" id="ARBA00023015"/>
    </source>
</evidence>
<reference evidence="9" key="2">
    <citation type="submission" date="2025-08" db="UniProtKB">
        <authorList>
            <consortium name="RefSeq"/>
        </authorList>
    </citation>
    <scope>IDENTIFICATION</scope>
    <source>
        <tissue evidence="9">Leaf</tissue>
    </source>
</reference>
<accession>A0A1S3UAC2</accession>
<comment type="subcellular location">
    <subcellularLocation>
        <location evidence="1">Nucleus</location>
    </subcellularLocation>
</comment>
<dbReference type="GeneID" id="106763293"/>
<evidence type="ECO:0000313" key="9">
    <source>
        <dbReference type="RefSeq" id="XP_014502983.1"/>
    </source>
</evidence>
<dbReference type="STRING" id="3916.A0A1S3UAC2"/>
<proteinExistence type="predicted"/>
<evidence type="ECO:0000256" key="6">
    <source>
        <dbReference type="SAM" id="MobiDB-lite"/>
    </source>
</evidence>
<dbReference type="Gene3D" id="2.40.330.10">
    <property type="entry name" value="DNA-binding pseudobarrel domain"/>
    <property type="match status" value="2"/>
</dbReference>
<keyword evidence="5" id="KW-0539">Nucleus</keyword>
<evidence type="ECO:0000313" key="8">
    <source>
        <dbReference type="Proteomes" id="UP000087766"/>
    </source>
</evidence>
<dbReference type="InterPro" id="IPR015300">
    <property type="entry name" value="DNA-bd_pseudobarrel_sf"/>
</dbReference>
<gene>
    <name evidence="9" type="primary">LOC106763293</name>
</gene>